<dbReference type="AlphaFoldDB" id="A0A8J5WL95"/>
<reference evidence="1" key="1">
    <citation type="journal article" date="2021" name="bioRxiv">
        <title>Whole Genome Assembly and Annotation of Northern Wild Rice, Zizania palustris L., Supports a Whole Genome Duplication in the Zizania Genus.</title>
        <authorList>
            <person name="Haas M."/>
            <person name="Kono T."/>
            <person name="Macchietto M."/>
            <person name="Millas R."/>
            <person name="McGilp L."/>
            <person name="Shao M."/>
            <person name="Duquette J."/>
            <person name="Hirsch C.N."/>
            <person name="Kimball J."/>
        </authorList>
    </citation>
    <scope>NUCLEOTIDE SEQUENCE</scope>
    <source>
        <tissue evidence="1">Fresh leaf tissue</tissue>
    </source>
</reference>
<organism evidence="1 2">
    <name type="scientific">Zizania palustris</name>
    <name type="common">Northern wild rice</name>
    <dbReference type="NCBI Taxonomy" id="103762"/>
    <lineage>
        <taxon>Eukaryota</taxon>
        <taxon>Viridiplantae</taxon>
        <taxon>Streptophyta</taxon>
        <taxon>Embryophyta</taxon>
        <taxon>Tracheophyta</taxon>
        <taxon>Spermatophyta</taxon>
        <taxon>Magnoliopsida</taxon>
        <taxon>Liliopsida</taxon>
        <taxon>Poales</taxon>
        <taxon>Poaceae</taxon>
        <taxon>BOP clade</taxon>
        <taxon>Oryzoideae</taxon>
        <taxon>Oryzeae</taxon>
        <taxon>Zizaniinae</taxon>
        <taxon>Zizania</taxon>
    </lineage>
</organism>
<protein>
    <submittedName>
        <fullName evidence="1">Uncharacterized protein</fullName>
    </submittedName>
</protein>
<sequence length="123" mass="13428">MRKALNKVSNVSNFSVKEIVQQSAPTTVPFRVALRLRCSPWLAAGCRLQQQSKTNASFTRCKQKPPFFFFSSAQTVSSSSPFVSALRCAFFGSGIDSFRCTAPPLSPVSISGLGLRLSEVNNF</sequence>
<gene>
    <name evidence="1" type="ORF">GUJ93_ZPchr0012g19736</name>
</gene>
<dbReference type="EMBL" id="JAAALK010000080">
    <property type="protein sequence ID" value="KAG8093743.1"/>
    <property type="molecule type" value="Genomic_DNA"/>
</dbReference>
<proteinExistence type="predicted"/>
<evidence type="ECO:0000313" key="1">
    <source>
        <dbReference type="EMBL" id="KAG8093743.1"/>
    </source>
</evidence>
<keyword evidence="2" id="KW-1185">Reference proteome</keyword>
<evidence type="ECO:0000313" key="2">
    <source>
        <dbReference type="Proteomes" id="UP000729402"/>
    </source>
</evidence>
<reference evidence="1" key="2">
    <citation type="submission" date="2021-02" db="EMBL/GenBank/DDBJ databases">
        <authorList>
            <person name="Kimball J.A."/>
            <person name="Haas M.W."/>
            <person name="Macchietto M."/>
            <person name="Kono T."/>
            <person name="Duquette J."/>
            <person name="Shao M."/>
        </authorList>
    </citation>
    <scope>NUCLEOTIDE SEQUENCE</scope>
    <source>
        <tissue evidence="1">Fresh leaf tissue</tissue>
    </source>
</reference>
<accession>A0A8J5WL95</accession>
<dbReference type="Proteomes" id="UP000729402">
    <property type="component" value="Unassembled WGS sequence"/>
</dbReference>
<comment type="caution">
    <text evidence="1">The sequence shown here is derived from an EMBL/GenBank/DDBJ whole genome shotgun (WGS) entry which is preliminary data.</text>
</comment>
<name>A0A8J5WL95_ZIZPA</name>